<proteinExistence type="predicted"/>
<keyword evidence="2" id="KW-1185">Reference proteome</keyword>
<reference evidence="1 2" key="1">
    <citation type="submission" date="2018-07" db="EMBL/GenBank/DDBJ databases">
        <title>High-quality-draft genome sequence of Gaiella occulta.</title>
        <authorList>
            <person name="Severino R."/>
            <person name="Froufe H.J.C."/>
            <person name="Rainey F.A."/>
            <person name="Barroso C."/>
            <person name="Albuquerque L."/>
            <person name="Lobo-Da-Cunha A."/>
            <person name="Da Costa M.S."/>
            <person name="Egas C."/>
        </authorList>
    </citation>
    <scope>NUCLEOTIDE SEQUENCE [LARGE SCALE GENOMIC DNA]</scope>
    <source>
        <strain evidence="1 2">F2-233</strain>
    </source>
</reference>
<protein>
    <submittedName>
        <fullName evidence="1">Uncharacterized protein</fullName>
    </submittedName>
</protein>
<evidence type="ECO:0000313" key="2">
    <source>
        <dbReference type="Proteomes" id="UP000254134"/>
    </source>
</evidence>
<comment type="caution">
    <text evidence="1">The sequence shown here is derived from an EMBL/GenBank/DDBJ whole genome shotgun (WGS) entry which is preliminary data.</text>
</comment>
<name>A0A7M2YUU9_9ACTN</name>
<dbReference type="Proteomes" id="UP000254134">
    <property type="component" value="Unassembled WGS sequence"/>
</dbReference>
<gene>
    <name evidence="1" type="ORF">Gocc_2866</name>
</gene>
<dbReference type="EMBL" id="QQZY01000009">
    <property type="protein sequence ID" value="RDI73510.1"/>
    <property type="molecule type" value="Genomic_DNA"/>
</dbReference>
<organism evidence="1 2">
    <name type="scientific">Gaiella occulta</name>
    <dbReference type="NCBI Taxonomy" id="1002870"/>
    <lineage>
        <taxon>Bacteria</taxon>
        <taxon>Bacillati</taxon>
        <taxon>Actinomycetota</taxon>
        <taxon>Thermoleophilia</taxon>
        <taxon>Gaiellales</taxon>
        <taxon>Gaiellaceae</taxon>
        <taxon>Gaiella</taxon>
    </lineage>
</organism>
<reference evidence="2" key="2">
    <citation type="journal article" date="2019" name="MicrobiologyOpen">
        <title>High-quality draft genome sequence of Gaiella occulta isolated from a 150 meter deep mineral water borehole and comparison with the genome sequences of other deep-branching lineages of the phylum Actinobacteria.</title>
        <authorList>
            <person name="Severino R."/>
            <person name="Froufe H.J.C."/>
            <person name="Barroso C."/>
            <person name="Albuquerque L."/>
            <person name="Lobo-da-Cunha A."/>
            <person name="da Costa M.S."/>
            <person name="Egas C."/>
        </authorList>
    </citation>
    <scope>NUCLEOTIDE SEQUENCE [LARGE SCALE GENOMIC DNA]</scope>
    <source>
        <strain evidence="2">F2-233</strain>
    </source>
</reference>
<dbReference type="AlphaFoldDB" id="A0A7M2YUU9"/>
<accession>A0A7M2YUU9</accession>
<evidence type="ECO:0000313" key="1">
    <source>
        <dbReference type="EMBL" id="RDI73510.1"/>
    </source>
</evidence>
<sequence length="35" mass="4120">MSLVDEHWLFFKSATGLPEPWSTLRQAPLSHMFCR</sequence>